<comment type="similarity">
    <text evidence="3 14">Belongs to the very long-chain fatty acids dehydratase HACD family.</text>
</comment>
<comment type="catalytic activity">
    <reaction evidence="13 14">
        <text>a very-long-chain (3R)-3-hydroxyacyl-CoA = a very-long-chain (2E)-enoyl-CoA + H2O</text>
        <dbReference type="Rhea" id="RHEA:45812"/>
        <dbReference type="ChEBI" id="CHEBI:15377"/>
        <dbReference type="ChEBI" id="CHEBI:83728"/>
        <dbReference type="ChEBI" id="CHEBI:85440"/>
        <dbReference type="EC" id="4.2.1.134"/>
    </reaction>
</comment>
<dbReference type="Pfam" id="PF04387">
    <property type="entry name" value="PTPLA"/>
    <property type="match status" value="1"/>
</dbReference>
<keyword evidence="8 14" id="KW-1133">Transmembrane helix</keyword>
<dbReference type="GO" id="GO:0030497">
    <property type="term" value="P:fatty acid elongation"/>
    <property type="evidence" value="ECO:0007669"/>
    <property type="project" value="TreeGrafter"/>
</dbReference>
<dbReference type="GO" id="GO:0030148">
    <property type="term" value="P:sphingolipid biosynthetic process"/>
    <property type="evidence" value="ECO:0007669"/>
    <property type="project" value="TreeGrafter"/>
</dbReference>
<comment type="subcellular location">
    <subcellularLocation>
        <location evidence="14">Endoplasmic reticulum membrane</location>
        <topology evidence="14">Multi-pass membrane protein</topology>
    </subcellularLocation>
    <subcellularLocation>
        <location evidence="1">Membrane</location>
        <topology evidence="1">Multi-pass membrane protein</topology>
    </subcellularLocation>
</comment>
<sequence>MDRATTIAFYKAKYLLMYNVTSWCAWAYVTYMVAMSGTKEYAGNYKLIGDYLLLVQSCAILEVFHAMFGLVRSPVATTAMQVSSRLIMVWLVCDAFPMVTSSWAYTGMVVAWGITEIVRYAYYSMNLIGVDNDYYWFVTFCRYHFFYVLYPLGAYSEYKLIQAALEVAKSNPDQAGYATMFRVFTWVWPPAFYIMYTHMQKQRSKFIMSGALDAKEARESGAVAEKKRN</sequence>
<keyword evidence="12 14" id="KW-0456">Lyase</keyword>
<dbReference type="EMBL" id="QEAP01000292">
    <property type="protein sequence ID" value="TPX70269.1"/>
    <property type="molecule type" value="Genomic_DNA"/>
</dbReference>
<dbReference type="EC" id="4.2.1.134" evidence="4 14"/>
<dbReference type="GO" id="GO:0102158">
    <property type="term" value="F:very-long-chain (3R)-3-hydroxyacyl-CoA dehydratase activity"/>
    <property type="evidence" value="ECO:0007669"/>
    <property type="project" value="UniProtKB-EC"/>
</dbReference>
<dbReference type="PANTHER" id="PTHR11035">
    <property type="entry name" value="VERY-LONG-CHAIN (3R)-3-HYDROXYACYL-COA DEHYDRATASE"/>
    <property type="match status" value="1"/>
</dbReference>
<feature type="transmembrane region" description="Helical" evidence="14">
    <location>
        <begin position="105"/>
        <end position="122"/>
    </location>
</feature>
<evidence type="ECO:0000313" key="16">
    <source>
        <dbReference type="Proteomes" id="UP000320333"/>
    </source>
</evidence>
<feature type="transmembrane region" description="Helical" evidence="14">
    <location>
        <begin position="82"/>
        <end position="99"/>
    </location>
</feature>
<feature type="transmembrane region" description="Helical" evidence="14">
    <location>
        <begin position="175"/>
        <end position="196"/>
    </location>
</feature>
<keyword evidence="14" id="KW-0256">Endoplasmic reticulum</keyword>
<comment type="pathway">
    <text evidence="2 14">Lipid metabolism; fatty acid biosynthesis.</text>
</comment>
<reference evidence="15 16" key="1">
    <citation type="journal article" date="2019" name="Sci. Rep.">
        <title>Comparative genomics of chytrid fungi reveal insights into the obligate biotrophic and pathogenic lifestyle of Synchytrium endobioticum.</title>
        <authorList>
            <person name="van de Vossenberg B.T.L.H."/>
            <person name="Warris S."/>
            <person name="Nguyen H.D.T."/>
            <person name="van Gent-Pelzer M.P.E."/>
            <person name="Joly D.L."/>
            <person name="van de Geest H.C."/>
            <person name="Bonants P.J.M."/>
            <person name="Smith D.S."/>
            <person name="Levesque C.A."/>
            <person name="van der Lee T.A.J."/>
        </authorList>
    </citation>
    <scope>NUCLEOTIDE SEQUENCE [LARGE SCALE GENOMIC DNA]</scope>
    <source>
        <strain evidence="15 16">CBS 675.73</strain>
    </source>
</reference>
<dbReference type="GO" id="GO:0005789">
    <property type="term" value="C:endoplasmic reticulum membrane"/>
    <property type="evidence" value="ECO:0007669"/>
    <property type="project" value="UniProtKB-SubCell"/>
</dbReference>
<keyword evidence="9 14" id="KW-0443">Lipid metabolism</keyword>
<evidence type="ECO:0000256" key="1">
    <source>
        <dbReference type="ARBA" id="ARBA00004141"/>
    </source>
</evidence>
<dbReference type="STRING" id="246404.A0A507F1W0"/>
<feature type="transmembrane region" description="Helical" evidence="14">
    <location>
        <begin position="51"/>
        <end position="70"/>
    </location>
</feature>
<protein>
    <recommendedName>
        <fullName evidence="4 14">Very-long-chain (3R)-3-hydroxyacyl-CoA dehydratase</fullName>
        <ecNumber evidence="4 14">4.2.1.134</ecNumber>
    </recommendedName>
</protein>
<evidence type="ECO:0000256" key="13">
    <source>
        <dbReference type="ARBA" id="ARBA00036671"/>
    </source>
</evidence>
<keyword evidence="16" id="KW-1185">Reference proteome</keyword>
<evidence type="ECO:0000256" key="10">
    <source>
        <dbReference type="ARBA" id="ARBA00023136"/>
    </source>
</evidence>
<keyword evidence="7 14" id="KW-0276">Fatty acid metabolism</keyword>
<evidence type="ECO:0000256" key="6">
    <source>
        <dbReference type="ARBA" id="ARBA00022692"/>
    </source>
</evidence>
<name>A0A507F1W0_9FUNG</name>
<dbReference type="PANTHER" id="PTHR11035:SF3">
    <property type="entry name" value="VERY-LONG-CHAIN (3R)-3-HYDROXYACYL-COA DEHYDRATASE"/>
    <property type="match status" value="1"/>
</dbReference>
<dbReference type="Proteomes" id="UP000320333">
    <property type="component" value="Unassembled WGS sequence"/>
</dbReference>
<dbReference type="GO" id="GO:0042761">
    <property type="term" value="P:very long-chain fatty acid biosynthetic process"/>
    <property type="evidence" value="ECO:0007669"/>
    <property type="project" value="TreeGrafter"/>
</dbReference>
<keyword evidence="5 14" id="KW-0444">Lipid biosynthesis</keyword>
<comment type="function">
    <text evidence="14">Catalyzes the third of the four reactions of the long-chain fatty acids elongation cycle. This endoplasmic reticulum-bound enzymatic process, allows the addition of two carbons to the chain of long- and very long-chain fatty acids/VLCFAs per cycle. This enzyme catalyzes the dehydration of the 3-hydroxyacyl-CoA intermediate into trans-2,3-enoyl-CoA, within each cycle of fatty acid elongation. Thereby, it participates to the production of VLCFAs of different chain lengths that are involved in multiple biological processes as precursors of membrane lipids and lipid mediators.</text>
</comment>
<keyword evidence="11 14" id="KW-0275">Fatty acid biosynthesis</keyword>
<evidence type="ECO:0000256" key="11">
    <source>
        <dbReference type="ARBA" id="ARBA00023160"/>
    </source>
</evidence>
<accession>A0A507F1W0</accession>
<gene>
    <name evidence="15" type="primary">PHS1</name>
    <name evidence="15" type="ORF">CcCBS67573_g06609</name>
</gene>
<feature type="transmembrane region" description="Helical" evidence="14">
    <location>
        <begin position="12"/>
        <end position="31"/>
    </location>
</feature>
<evidence type="ECO:0000256" key="14">
    <source>
        <dbReference type="RuleBase" id="RU363109"/>
    </source>
</evidence>
<feature type="transmembrane region" description="Helical" evidence="14">
    <location>
        <begin position="134"/>
        <end position="155"/>
    </location>
</feature>
<evidence type="ECO:0000313" key="15">
    <source>
        <dbReference type="EMBL" id="TPX70269.1"/>
    </source>
</evidence>
<evidence type="ECO:0000256" key="4">
    <source>
        <dbReference type="ARBA" id="ARBA00013122"/>
    </source>
</evidence>
<dbReference type="OrthoDB" id="46988at2759"/>
<keyword evidence="10 14" id="KW-0472">Membrane</keyword>
<proteinExistence type="inferred from homology"/>
<dbReference type="InterPro" id="IPR007482">
    <property type="entry name" value="Tyr_Pase-like_PTPLA"/>
</dbReference>
<evidence type="ECO:0000256" key="5">
    <source>
        <dbReference type="ARBA" id="ARBA00022516"/>
    </source>
</evidence>
<evidence type="ECO:0000256" key="12">
    <source>
        <dbReference type="ARBA" id="ARBA00023239"/>
    </source>
</evidence>
<evidence type="ECO:0000256" key="7">
    <source>
        <dbReference type="ARBA" id="ARBA00022832"/>
    </source>
</evidence>
<evidence type="ECO:0000256" key="8">
    <source>
        <dbReference type="ARBA" id="ARBA00022989"/>
    </source>
</evidence>
<dbReference type="AlphaFoldDB" id="A0A507F1W0"/>
<organism evidence="15 16">
    <name type="scientific">Chytriomyces confervae</name>
    <dbReference type="NCBI Taxonomy" id="246404"/>
    <lineage>
        <taxon>Eukaryota</taxon>
        <taxon>Fungi</taxon>
        <taxon>Fungi incertae sedis</taxon>
        <taxon>Chytridiomycota</taxon>
        <taxon>Chytridiomycota incertae sedis</taxon>
        <taxon>Chytridiomycetes</taxon>
        <taxon>Chytridiales</taxon>
        <taxon>Chytriomycetaceae</taxon>
        <taxon>Chytriomyces</taxon>
    </lineage>
</organism>
<dbReference type="UniPathway" id="UPA00094"/>
<evidence type="ECO:0000256" key="3">
    <source>
        <dbReference type="ARBA" id="ARBA00007811"/>
    </source>
</evidence>
<evidence type="ECO:0000256" key="2">
    <source>
        <dbReference type="ARBA" id="ARBA00005194"/>
    </source>
</evidence>
<comment type="caution">
    <text evidence="15">The sequence shown here is derived from an EMBL/GenBank/DDBJ whole genome shotgun (WGS) entry which is preliminary data.</text>
</comment>
<evidence type="ECO:0000256" key="9">
    <source>
        <dbReference type="ARBA" id="ARBA00023098"/>
    </source>
</evidence>
<keyword evidence="6 14" id="KW-0812">Transmembrane</keyword>